<dbReference type="GO" id="GO:0005524">
    <property type="term" value="F:ATP binding"/>
    <property type="evidence" value="ECO:0007669"/>
    <property type="project" value="InterPro"/>
</dbReference>
<evidence type="ECO:0000313" key="8">
    <source>
        <dbReference type="EMBL" id="KKN93477.1"/>
    </source>
</evidence>
<feature type="region of interest" description="Disordered" evidence="6">
    <location>
        <begin position="1"/>
        <end position="20"/>
    </location>
</feature>
<evidence type="ECO:0000256" key="1">
    <source>
        <dbReference type="ARBA" id="ARBA00008226"/>
    </source>
</evidence>
<dbReference type="GO" id="GO:0005737">
    <property type="term" value="C:cytoplasm"/>
    <property type="evidence" value="ECO:0007669"/>
    <property type="project" value="InterPro"/>
</dbReference>
<evidence type="ECO:0000256" key="3">
    <source>
        <dbReference type="ARBA" id="ARBA00022741"/>
    </source>
</evidence>
<evidence type="ECO:0000256" key="6">
    <source>
        <dbReference type="SAM" id="MobiDB-lite"/>
    </source>
</evidence>
<dbReference type="InterPro" id="IPR015807">
    <property type="entry name" value="His-tRNA-ligase"/>
</dbReference>
<evidence type="ECO:0000256" key="2">
    <source>
        <dbReference type="ARBA" id="ARBA00012815"/>
    </source>
</evidence>
<dbReference type="PROSITE" id="PS50862">
    <property type="entry name" value="AA_TRNA_LIGASE_II"/>
    <property type="match status" value="1"/>
</dbReference>
<dbReference type="PIRSF" id="PIRSF001549">
    <property type="entry name" value="His-tRNA_synth"/>
    <property type="match status" value="1"/>
</dbReference>
<feature type="domain" description="Aminoacyl-transfer RNA synthetases class-II family profile" evidence="7">
    <location>
        <begin position="45"/>
        <end position="334"/>
    </location>
</feature>
<dbReference type="HAMAP" id="MF_00127">
    <property type="entry name" value="His_tRNA_synth"/>
    <property type="match status" value="1"/>
</dbReference>
<dbReference type="Pfam" id="PF13393">
    <property type="entry name" value="tRNA-synt_His"/>
    <property type="match status" value="1"/>
</dbReference>
<dbReference type="AlphaFoldDB" id="A0A0F9V150"/>
<sequence>MDSSISKKRKRGYQSPQGMHDILPEDQKYFQKLYNIAENIANFYGFRFIETPILEEAGLFEKGTGLSTDVVQKQMYTFRTKGGDWLTLRPEGTPSVVRAYIEHGMFNRPQPVKFWYSGPFFRYERPQAGRFRQFHQIGFEVFGEQSPVVDTQIIQIFYNILKELRFEDLTVEINSIGDSQCRPYYKKLLVSYLKSKTESLCHSCQRRIRENPLRILDCQEEKCQRVKNQAPQIIDHLCQECHNHFREVLEFLDELELPYYLNPYLVRGLDYYTKTVFEIFDKGEEGKRQGAIVAGGRYDVLVKLLGGKDTPGMGGAAGVERIVNLMKEKTWKPPVEVKKQIFLAQLGKLAKKKGLKLFEEFRKAKIPLAETFGRDSLKAQLYLADRMGVEYTLIIGQKEALGEVVLIRNMKTGKQEVIKSEKIIKEMKKRLKK</sequence>
<reference evidence="8" key="1">
    <citation type="journal article" date="2015" name="Nature">
        <title>Complex archaea that bridge the gap between prokaryotes and eukaryotes.</title>
        <authorList>
            <person name="Spang A."/>
            <person name="Saw J.H."/>
            <person name="Jorgensen S.L."/>
            <person name="Zaremba-Niedzwiedzka K."/>
            <person name="Martijn J."/>
            <person name="Lind A.E."/>
            <person name="van Eijk R."/>
            <person name="Schleper C."/>
            <person name="Guy L."/>
            <person name="Ettema T.J."/>
        </authorList>
    </citation>
    <scope>NUCLEOTIDE SEQUENCE</scope>
</reference>
<organism evidence="8">
    <name type="scientific">marine sediment metagenome</name>
    <dbReference type="NCBI Taxonomy" id="412755"/>
    <lineage>
        <taxon>unclassified sequences</taxon>
        <taxon>metagenomes</taxon>
        <taxon>ecological metagenomes</taxon>
    </lineage>
</organism>
<dbReference type="Gene3D" id="3.30.930.10">
    <property type="entry name" value="Bira Bifunctional Protein, Domain 2"/>
    <property type="match status" value="1"/>
</dbReference>
<evidence type="ECO:0000256" key="5">
    <source>
        <dbReference type="ARBA" id="ARBA00047639"/>
    </source>
</evidence>
<evidence type="ECO:0000259" key="7">
    <source>
        <dbReference type="PROSITE" id="PS50862"/>
    </source>
</evidence>
<name>A0A0F9V150_9ZZZZ</name>
<dbReference type="SUPFAM" id="SSF52954">
    <property type="entry name" value="Class II aaRS ABD-related"/>
    <property type="match status" value="1"/>
</dbReference>
<dbReference type="InterPro" id="IPR004154">
    <property type="entry name" value="Anticodon-bd"/>
</dbReference>
<dbReference type="EC" id="6.1.1.21" evidence="2"/>
<dbReference type="EMBL" id="LAZR01000085">
    <property type="protein sequence ID" value="KKN93477.1"/>
    <property type="molecule type" value="Genomic_DNA"/>
</dbReference>
<comment type="catalytic activity">
    <reaction evidence="5">
        <text>tRNA(His) + L-histidine + ATP = L-histidyl-tRNA(His) + AMP + diphosphate + H(+)</text>
        <dbReference type="Rhea" id="RHEA:17313"/>
        <dbReference type="Rhea" id="RHEA-COMP:9665"/>
        <dbReference type="Rhea" id="RHEA-COMP:9689"/>
        <dbReference type="ChEBI" id="CHEBI:15378"/>
        <dbReference type="ChEBI" id="CHEBI:30616"/>
        <dbReference type="ChEBI" id="CHEBI:33019"/>
        <dbReference type="ChEBI" id="CHEBI:57595"/>
        <dbReference type="ChEBI" id="CHEBI:78442"/>
        <dbReference type="ChEBI" id="CHEBI:78527"/>
        <dbReference type="ChEBI" id="CHEBI:456215"/>
        <dbReference type="EC" id="6.1.1.21"/>
    </reaction>
</comment>
<gene>
    <name evidence="8" type="ORF">LCGC14_0196660</name>
</gene>
<dbReference type="InterPro" id="IPR045864">
    <property type="entry name" value="aa-tRNA-synth_II/BPL/LPL"/>
</dbReference>
<dbReference type="Gene3D" id="3.40.50.800">
    <property type="entry name" value="Anticodon-binding domain"/>
    <property type="match status" value="1"/>
</dbReference>
<dbReference type="InterPro" id="IPR036621">
    <property type="entry name" value="Anticodon-bd_dom_sf"/>
</dbReference>
<dbReference type="SUPFAM" id="SSF55681">
    <property type="entry name" value="Class II aaRS and biotin synthetases"/>
    <property type="match status" value="1"/>
</dbReference>
<dbReference type="CDD" id="cd00773">
    <property type="entry name" value="HisRS-like_core"/>
    <property type="match status" value="1"/>
</dbReference>
<dbReference type="InterPro" id="IPR041715">
    <property type="entry name" value="HisRS-like_core"/>
</dbReference>
<dbReference type="GO" id="GO:0006427">
    <property type="term" value="P:histidyl-tRNA aminoacylation"/>
    <property type="evidence" value="ECO:0007669"/>
    <property type="project" value="InterPro"/>
</dbReference>
<comment type="caution">
    <text evidence="8">The sequence shown here is derived from an EMBL/GenBank/DDBJ whole genome shotgun (WGS) entry which is preliminary data.</text>
</comment>
<dbReference type="InterPro" id="IPR004516">
    <property type="entry name" value="HisRS/HisZ"/>
</dbReference>
<feature type="compositionally biased region" description="Basic residues" evidence="6">
    <location>
        <begin position="1"/>
        <end position="12"/>
    </location>
</feature>
<dbReference type="PANTHER" id="PTHR43707">
    <property type="entry name" value="HISTIDYL-TRNA SYNTHETASE"/>
    <property type="match status" value="1"/>
</dbReference>
<proteinExistence type="inferred from homology"/>
<comment type="similarity">
    <text evidence="1">Belongs to the class-II aminoacyl-tRNA synthetase family.</text>
</comment>
<dbReference type="PANTHER" id="PTHR43707:SF1">
    <property type="entry name" value="HISTIDINE--TRNA LIGASE, MITOCHONDRIAL-RELATED"/>
    <property type="match status" value="1"/>
</dbReference>
<accession>A0A0F9V150</accession>
<keyword evidence="3" id="KW-0547">Nucleotide-binding</keyword>
<dbReference type="GO" id="GO:0004821">
    <property type="term" value="F:histidine-tRNA ligase activity"/>
    <property type="evidence" value="ECO:0007669"/>
    <property type="project" value="UniProtKB-EC"/>
</dbReference>
<dbReference type="Pfam" id="PF03129">
    <property type="entry name" value="HGTP_anticodon"/>
    <property type="match status" value="1"/>
</dbReference>
<dbReference type="InterPro" id="IPR006195">
    <property type="entry name" value="aa-tRNA-synth_II"/>
</dbReference>
<protein>
    <recommendedName>
        <fullName evidence="2">histidine--tRNA ligase</fullName>
        <ecNumber evidence="2">6.1.1.21</ecNumber>
    </recommendedName>
    <alternativeName>
        <fullName evidence="4">Histidyl-tRNA synthetase</fullName>
    </alternativeName>
</protein>
<evidence type="ECO:0000256" key="4">
    <source>
        <dbReference type="ARBA" id="ARBA00030619"/>
    </source>
</evidence>
<dbReference type="NCBIfam" id="TIGR00442">
    <property type="entry name" value="hisS"/>
    <property type="match status" value="1"/>
</dbReference>